<reference evidence="2 3" key="1">
    <citation type="journal article" date="2011" name="Front. Microbiol.">
        <title>Genomic signatures of strain selection and enhancement in Bacillus atrophaeus var. globigii, a historical biowarfare simulant.</title>
        <authorList>
            <person name="Gibbons H.S."/>
            <person name="Broomall S.M."/>
            <person name="McNew L.A."/>
            <person name="Daligault H."/>
            <person name="Chapman C."/>
            <person name="Bruce D."/>
            <person name="Karavis M."/>
            <person name="Krepps M."/>
            <person name="McGregor P.A."/>
            <person name="Hong C."/>
            <person name="Park K.H."/>
            <person name="Akmal A."/>
            <person name="Feldman A."/>
            <person name="Lin J.S."/>
            <person name="Chang W.E."/>
            <person name="Higgs B.W."/>
            <person name="Demirev P."/>
            <person name="Lindquist J."/>
            <person name="Liem A."/>
            <person name="Fochler E."/>
            <person name="Read T.D."/>
            <person name="Tapia R."/>
            <person name="Johnson S."/>
            <person name="Bishop-Lilly K.A."/>
            <person name="Detter C."/>
            <person name="Han C."/>
            <person name="Sozhamannan S."/>
            <person name="Rosenzweig C.N."/>
            <person name="Skowronski E.W."/>
        </authorList>
    </citation>
    <scope>NUCLEOTIDE SEQUENCE [LARGE SCALE GENOMIC DNA]</scope>
    <source>
        <strain evidence="2 3">TPS4-2</strain>
    </source>
</reference>
<comment type="caution">
    <text evidence="2">The sequence shown here is derived from an EMBL/GenBank/DDBJ whole genome shotgun (WGS) entry which is preliminary data.</text>
</comment>
<feature type="signal peptide" evidence="1">
    <location>
        <begin position="1"/>
        <end position="20"/>
    </location>
</feature>
<sequence>MKLSSVITTSLAVLTLFASASSEAHRVWIKPSATVVSGDSEWVTFDAAIANGIFYPDHYPLSLDRVEAMAPDGSAVTLENGYKGKLRSVFDIELEKEGTYTVYSASSGLSARWVDDNGERQYWPPRGSRKTNDDFYKEVPQNAKDLEVSERSHRVEAFVTSGAPTYDTLGPTGKGLELEPVTHPNDLYTGENITFKFTMDGKAAAGTELVLVKGGERYRDRSEPTKLTTNEKGEVTFSVDEAGMYWLEAEYADNNGKAPATKRQGSYVAVLEVLPM</sequence>
<evidence type="ECO:0000313" key="2">
    <source>
        <dbReference type="EMBL" id="RUO62006.1"/>
    </source>
</evidence>
<dbReference type="Pfam" id="PF10670">
    <property type="entry name" value="DUF4198"/>
    <property type="match status" value="1"/>
</dbReference>
<protein>
    <submittedName>
        <fullName evidence="2">DUF4198 domain-containing protein</fullName>
    </submittedName>
</protein>
<feature type="chain" id="PRO_5019398770" evidence="1">
    <location>
        <begin position="21"/>
        <end position="276"/>
    </location>
</feature>
<accession>A0A432YM28</accession>
<dbReference type="AlphaFoldDB" id="A0A432YM28"/>
<dbReference type="EMBL" id="PIQA01000013">
    <property type="protein sequence ID" value="RUO62006.1"/>
    <property type="molecule type" value="Genomic_DNA"/>
</dbReference>
<name>A0A432YM28_9GAMM</name>
<keyword evidence="1" id="KW-0732">Signal</keyword>
<gene>
    <name evidence="2" type="ORF">CWI73_11085</name>
</gene>
<dbReference type="Proteomes" id="UP000288361">
    <property type="component" value="Unassembled WGS sequence"/>
</dbReference>
<dbReference type="RefSeq" id="WP_126752835.1">
    <property type="nucleotide sequence ID" value="NZ_JBHUMT010000003.1"/>
</dbReference>
<evidence type="ECO:0000313" key="3">
    <source>
        <dbReference type="Proteomes" id="UP000288361"/>
    </source>
</evidence>
<proteinExistence type="predicted"/>
<organism evidence="2 3">
    <name type="scientific">Idiomarina piscisalsi</name>
    <dbReference type="NCBI Taxonomy" id="1096243"/>
    <lineage>
        <taxon>Bacteria</taxon>
        <taxon>Pseudomonadati</taxon>
        <taxon>Pseudomonadota</taxon>
        <taxon>Gammaproteobacteria</taxon>
        <taxon>Alteromonadales</taxon>
        <taxon>Idiomarinaceae</taxon>
        <taxon>Idiomarina</taxon>
    </lineage>
</organism>
<evidence type="ECO:0000256" key="1">
    <source>
        <dbReference type="SAM" id="SignalP"/>
    </source>
</evidence>
<dbReference type="InterPro" id="IPR019613">
    <property type="entry name" value="DUF4198"/>
</dbReference>